<comment type="caution">
    <text evidence="6">The sequence shown here is derived from an EMBL/GenBank/DDBJ whole genome shotgun (WGS) entry which is preliminary data.</text>
</comment>
<dbReference type="Proteomes" id="UP000247523">
    <property type="component" value="Unassembled WGS sequence"/>
</dbReference>
<evidence type="ECO:0000313" key="6">
    <source>
        <dbReference type="EMBL" id="PXV96040.1"/>
    </source>
</evidence>
<proteinExistence type="predicted"/>
<dbReference type="InterPro" id="IPR044516">
    <property type="entry name" value="UXS-like"/>
</dbReference>
<dbReference type="GO" id="GO:0070403">
    <property type="term" value="F:NAD+ binding"/>
    <property type="evidence" value="ECO:0007669"/>
    <property type="project" value="InterPro"/>
</dbReference>
<dbReference type="GO" id="GO:0048040">
    <property type="term" value="F:UDP-glucuronate decarboxylase activity"/>
    <property type="evidence" value="ECO:0007669"/>
    <property type="project" value="TreeGrafter"/>
</dbReference>
<gene>
    <name evidence="6" type="ORF">C8E03_101673</name>
</gene>
<evidence type="ECO:0000259" key="5">
    <source>
        <dbReference type="Pfam" id="PF01370"/>
    </source>
</evidence>
<dbReference type="RefSeq" id="WP_110290282.1">
    <property type="nucleotide sequence ID" value="NZ_QICS01000001.1"/>
</dbReference>
<dbReference type="PANTHER" id="PTHR43078:SF6">
    <property type="entry name" value="UDP-GLUCURONIC ACID DECARBOXYLASE 1"/>
    <property type="match status" value="1"/>
</dbReference>
<protein>
    <submittedName>
        <fullName evidence="6">dTDP-glucose 4,6-dehydratase/UDP-glucuronate decarboxylase</fullName>
    </submittedName>
</protein>
<dbReference type="PANTHER" id="PTHR43078">
    <property type="entry name" value="UDP-GLUCURONIC ACID DECARBOXYLASE-RELATED"/>
    <property type="match status" value="1"/>
</dbReference>
<dbReference type="InterPro" id="IPR036291">
    <property type="entry name" value="NAD(P)-bd_dom_sf"/>
</dbReference>
<feature type="domain" description="NAD-dependent epimerase/dehydratase" evidence="5">
    <location>
        <begin position="29"/>
        <end position="267"/>
    </location>
</feature>
<keyword evidence="2" id="KW-0210">Decarboxylase</keyword>
<keyword evidence="3" id="KW-0520">NAD</keyword>
<evidence type="ECO:0000256" key="2">
    <source>
        <dbReference type="ARBA" id="ARBA00022793"/>
    </source>
</evidence>
<dbReference type="Pfam" id="PF01370">
    <property type="entry name" value="Epimerase"/>
    <property type="match status" value="1"/>
</dbReference>
<evidence type="ECO:0000256" key="4">
    <source>
        <dbReference type="ARBA" id="ARBA00023239"/>
    </source>
</evidence>
<dbReference type="GO" id="GO:0005737">
    <property type="term" value="C:cytoplasm"/>
    <property type="evidence" value="ECO:0007669"/>
    <property type="project" value="TreeGrafter"/>
</dbReference>
<dbReference type="InterPro" id="IPR001509">
    <property type="entry name" value="Epimerase_deHydtase"/>
</dbReference>
<evidence type="ECO:0000313" key="7">
    <source>
        <dbReference type="Proteomes" id="UP000247523"/>
    </source>
</evidence>
<keyword evidence="4" id="KW-0456">Lyase</keyword>
<name>A0A318EU43_9FIRM</name>
<reference evidence="6 7" key="1">
    <citation type="submission" date="2018-05" db="EMBL/GenBank/DDBJ databases">
        <title>Genomic Encyclopedia of Type Strains, Phase IV (KMG-IV): sequencing the most valuable type-strain genomes for metagenomic binning, comparative biology and taxonomic classification.</title>
        <authorList>
            <person name="Goeker M."/>
        </authorList>
    </citation>
    <scope>NUCLEOTIDE SEQUENCE [LARGE SCALE GENOMIC DNA]</scope>
    <source>
        <strain evidence="6 7">DSM 28816</strain>
    </source>
</reference>
<dbReference type="Gene3D" id="3.40.50.720">
    <property type="entry name" value="NAD(P)-binding Rossmann-like Domain"/>
    <property type="match status" value="1"/>
</dbReference>
<evidence type="ECO:0000256" key="1">
    <source>
        <dbReference type="ARBA" id="ARBA00001911"/>
    </source>
</evidence>
<sequence length="343" mass="38490">MSNLTDIISNNAVTILKKIDLEELQGKTILVTGASGLIGIHFLACLKRVSEMLEKPINVIGIVNRKPLSFVKEFFDYEGAVMLQGDLTDIDFCKGLPRADYIIHAASYGQPIRFMENPLDTLKLNTLTTFILFDKLNQGGKFLYVSSSELYIGLTNPPFNETQIGTIATDQPRSCYVEAKRCGETIVNVYRKKGVNAKSVRLAAAYGPGTRMDDKRVISSFIQKAFQKDLKLLDQGRAVRAYCYVTDAVEIMWEVLLHGIDAVYNVGGVYKNTISEVAKTIGKVMNVPVVYPDLTDEVNGSPEESWLDMTKVQREFIKTDYVALEEGILQTIEWYRLLQNSDR</sequence>
<dbReference type="GO" id="GO:0042732">
    <property type="term" value="P:D-xylose metabolic process"/>
    <property type="evidence" value="ECO:0007669"/>
    <property type="project" value="InterPro"/>
</dbReference>
<organism evidence="6 7">
    <name type="scientific">Lachnotalea glycerini</name>
    <dbReference type="NCBI Taxonomy" id="1763509"/>
    <lineage>
        <taxon>Bacteria</taxon>
        <taxon>Bacillati</taxon>
        <taxon>Bacillota</taxon>
        <taxon>Clostridia</taxon>
        <taxon>Lachnospirales</taxon>
        <taxon>Lachnospiraceae</taxon>
        <taxon>Lachnotalea</taxon>
    </lineage>
</organism>
<dbReference type="AlphaFoldDB" id="A0A318EU43"/>
<dbReference type="EMBL" id="QICS01000001">
    <property type="protein sequence ID" value="PXV96040.1"/>
    <property type="molecule type" value="Genomic_DNA"/>
</dbReference>
<accession>A0A318EU43</accession>
<dbReference type="SUPFAM" id="SSF51735">
    <property type="entry name" value="NAD(P)-binding Rossmann-fold domains"/>
    <property type="match status" value="1"/>
</dbReference>
<comment type="cofactor">
    <cofactor evidence="1">
        <name>NAD(+)</name>
        <dbReference type="ChEBI" id="CHEBI:57540"/>
    </cofactor>
</comment>
<evidence type="ECO:0000256" key="3">
    <source>
        <dbReference type="ARBA" id="ARBA00023027"/>
    </source>
</evidence>